<dbReference type="Proteomes" id="UP000016637">
    <property type="component" value="Unassembled WGS sequence"/>
</dbReference>
<evidence type="ECO:0000256" key="2">
    <source>
        <dbReference type="ARBA" id="ARBA00023015"/>
    </source>
</evidence>
<reference evidence="6 7" key="1">
    <citation type="submission" date="2013-08" db="EMBL/GenBank/DDBJ databases">
        <authorList>
            <person name="Weinstock G."/>
            <person name="Sodergren E."/>
            <person name="Wylie T."/>
            <person name="Fulton L."/>
            <person name="Fulton R."/>
            <person name="Fronick C."/>
            <person name="O'Laughlin M."/>
            <person name="Godfrey J."/>
            <person name="Miner T."/>
            <person name="Herter B."/>
            <person name="Appelbaum E."/>
            <person name="Cordes M."/>
            <person name="Lek S."/>
            <person name="Wollam A."/>
            <person name="Pepin K.H."/>
            <person name="Palsikar V.B."/>
            <person name="Mitreva M."/>
            <person name="Wilson R.K."/>
        </authorList>
    </citation>
    <scope>NUCLEOTIDE SEQUENCE [LARGE SCALE GENOMIC DNA]</scope>
    <source>
        <strain evidence="6 7">ATCC 700627</strain>
    </source>
</reference>
<dbReference type="InterPro" id="IPR010982">
    <property type="entry name" value="Lambda_DNA-bd_dom_sf"/>
</dbReference>
<dbReference type="Pfam" id="PF00356">
    <property type="entry name" value="LacI"/>
    <property type="match status" value="1"/>
</dbReference>
<dbReference type="InterPro" id="IPR001761">
    <property type="entry name" value="Peripla_BP/Lac1_sug-bd_dom"/>
</dbReference>
<keyword evidence="4" id="KW-0804">Transcription</keyword>
<feature type="domain" description="HTH lacI-type" evidence="5">
    <location>
        <begin position="3"/>
        <end position="57"/>
    </location>
</feature>
<dbReference type="SMART" id="SM00354">
    <property type="entry name" value="HTH_LACI"/>
    <property type="match status" value="1"/>
</dbReference>
<dbReference type="EMBL" id="AWVP01000054">
    <property type="protein sequence ID" value="ERK58157.1"/>
    <property type="molecule type" value="Genomic_DNA"/>
</dbReference>
<keyword evidence="3" id="KW-0238">DNA-binding</keyword>
<dbReference type="PRINTS" id="PR00036">
    <property type="entry name" value="HTHLACI"/>
</dbReference>
<dbReference type="InterPro" id="IPR028082">
    <property type="entry name" value="Peripla_BP_I"/>
</dbReference>
<evidence type="ECO:0000256" key="4">
    <source>
        <dbReference type="ARBA" id="ARBA00023163"/>
    </source>
</evidence>
<dbReference type="SUPFAM" id="SSF53822">
    <property type="entry name" value="Periplasmic binding protein-like I"/>
    <property type="match status" value="1"/>
</dbReference>
<dbReference type="Gene3D" id="3.40.50.2300">
    <property type="match status" value="2"/>
</dbReference>
<dbReference type="eggNOG" id="COG1609">
    <property type="taxonomic scope" value="Bacteria"/>
</dbReference>
<dbReference type="PROSITE" id="PS50932">
    <property type="entry name" value="HTH_LACI_2"/>
    <property type="match status" value="1"/>
</dbReference>
<dbReference type="Gene3D" id="1.10.260.40">
    <property type="entry name" value="lambda repressor-like DNA-binding domains"/>
    <property type="match status" value="1"/>
</dbReference>
<dbReference type="GO" id="GO:0003700">
    <property type="term" value="F:DNA-binding transcription factor activity"/>
    <property type="evidence" value="ECO:0007669"/>
    <property type="project" value="TreeGrafter"/>
</dbReference>
<gene>
    <name evidence="6" type="ORF">HMPREF1983_00847</name>
</gene>
<comment type="caution">
    <text evidence="6">The sequence shown here is derived from an EMBL/GenBank/DDBJ whole genome shotgun (WGS) entry which is preliminary data.</text>
</comment>
<dbReference type="PANTHER" id="PTHR30146:SF150">
    <property type="entry name" value="ARABINOSE METABOLISM TRANSCRIPTIONAL REPRESSOR"/>
    <property type="match status" value="1"/>
</dbReference>
<dbReference type="PANTHER" id="PTHR30146">
    <property type="entry name" value="LACI-RELATED TRANSCRIPTIONAL REPRESSOR"/>
    <property type="match status" value="1"/>
</dbReference>
<dbReference type="RefSeq" id="WP_021753508.1">
    <property type="nucleotide sequence ID" value="NZ_KI271869.1"/>
</dbReference>
<dbReference type="Pfam" id="PF00532">
    <property type="entry name" value="Peripla_BP_1"/>
    <property type="match status" value="1"/>
</dbReference>
<dbReference type="FunFam" id="1.10.260.40:FF:000002">
    <property type="entry name" value="HTH-type transcriptional repressor PurR"/>
    <property type="match status" value="1"/>
</dbReference>
<evidence type="ECO:0000259" key="5">
    <source>
        <dbReference type="PROSITE" id="PS50932"/>
    </source>
</evidence>
<dbReference type="HOGENOM" id="CLU_037628_6_0_9"/>
<dbReference type="PATRIC" id="fig|1321820.3.peg.826"/>
<organism evidence="6 7">
    <name type="scientific">Gemella bergeri ATCC 700627</name>
    <dbReference type="NCBI Taxonomy" id="1321820"/>
    <lineage>
        <taxon>Bacteria</taxon>
        <taxon>Bacillati</taxon>
        <taxon>Bacillota</taxon>
        <taxon>Bacilli</taxon>
        <taxon>Bacillales</taxon>
        <taxon>Gemellaceae</taxon>
        <taxon>Gemella</taxon>
    </lineage>
</organism>
<dbReference type="InterPro" id="IPR000843">
    <property type="entry name" value="HTH_LacI"/>
</dbReference>
<keyword evidence="7" id="KW-1185">Reference proteome</keyword>
<evidence type="ECO:0000313" key="7">
    <source>
        <dbReference type="Proteomes" id="UP000016637"/>
    </source>
</evidence>
<sequence>MTITIYDVAKEAKVSMATVSRVVNNNPNVKEDTRLRVQEVIKKLRYTPNAVARGLASKKTTTIGIVLPDIADLSSAEIVSGIESVANMYKYNIILANSCDDKEIEKSIFNSFVSKQVDGIIYLGHSLSDSSKNYLHDTQIPVVLAGNIGLDSEFYSVNINYEKAAYEVTKEFIEKGSKNISIIINKYESQKAQRIIKGYKEALADCKVEFKSNLIVDGYKTYKDSNQIFKTIRNINAEVVITMFDEVALSIMHQALDTGVNIPNELEIISFENTKLLDMTRPKISSIFQPIFDVGAVSMRILTKVIDVEKAKRKGEPYEKEDLEELEAHDNEMYLPYRIIHRQTTK</sequence>
<name>U2S5V0_9BACL</name>
<accession>U2S5V0</accession>
<evidence type="ECO:0000313" key="6">
    <source>
        <dbReference type="EMBL" id="ERK58157.1"/>
    </source>
</evidence>
<proteinExistence type="predicted"/>
<dbReference type="AlphaFoldDB" id="U2S5V0"/>
<dbReference type="GO" id="GO:0000976">
    <property type="term" value="F:transcription cis-regulatory region binding"/>
    <property type="evidence" value="ECO:0007669"/>
    <property type="project" value="TreeGrafter"/>
</dbReference>
<evidence type="ECO:0000256" key="1">
    <source>
        <dbReference type="ARBA" id="ARBA00019435"/>
    </source>
</evidence>
<protein>
    <recommendedName>
        <fullName evidence="1">Catabolite control protein A</fullName>
    </recommendedName>
</protein>
<dbReference type="CDD" id="cd01392">
    <property type="entry name" value="HTH_LacI"/>
    <property type="match status" value="1"/>
</dbReference>
<keyword evidence="2" id="KW-0805">Transcription regulation</keyword>
<dbReference type="SUPFAM" id="SSF47413">
    <property type="entry name" value="lambda repressor-like DNA-binding domains"/>
    <property type="match status" value="1"/>
</dbReference>
<evidence type="ECO:0000256" key="3">
    <source>
        <dbReference type="ARBA" id="ARBA00023125"/>
    </source>
</evidence>
<dbReference type="PROSITE" id="PS00356">
    <property type="entry name" value="HTH_LACI_1"/>
    <property type="match status" value="1"/>
</dbReference>